<keyword evidence="4" id="KW-1185">Reference proteome</keyword>
<dbReference type="Proteomes" id="UP000595610">
    <property type="component" value="Chromosome 1"/>
</dbReference>
<dbReference type="EMBL" id="CP066075">
    <property type="protein sequence ID" value="QQC63933.1"/>
    <property type="molecule type" value="Genomic_DNA"/>
</dbReference>
<dbReference type="AlphaFoldDB" id="A0A7T4T8Z2"/>
<evidence type="ECO:0000313" key="4">
    <source>
        <dbReference type="Proteomes" id="UP000595610"/>
    </source>
</evidence>
<evidence type="ECO:0000256" key="1">
    <source>
        <dbReference type="SAM" id="MobiDB-lite"/>
    </source>
</evidence>
<accession>A0A7T4T8Z2</accession>
<feature type="chain" id="PRO_5032392877" evidence="2">
    <location>
        <begin position="36"/>
        <end position="165"/>
    </location>
</feature>
<keyword evidence="2" id="KW-0732">Signal</keyword>
<evidence type="ECO:0000313" key="3">
    <source>
        <dbReference type="EMBL" id="QQC63933.1"/>
    </source>
</evidence>
<protein>
    <submittedName>
        <fullName evidence="3">Uncharacterized protein</fullName>
    </submittedName>
</protein>
<proteinExistence type="predicted"/>
<dbReference type="KEGG" id="pgis:I6I06_16850"/>
<gene>
    <name evidence="3" type="ORF">I6I06_16850</name>
</gene>
<dbReference type="RefSeq" id="WP_042321975.1">
    <property type="nucleotide sequence ID" value="NZ_CP066075.1"/>
</dbReference>
<sequence>MRFAFRIALRKFAPYAALRATLVLSALPDAVHAQAAQAVQASSATPAESAGASNAPLAGTEPIATISPDATAGTADPSAPLVPNASDTSSDAASENDIALDDPTLSRQRGGAVGMLMVAATPQLMRGNSGARVTLWDEIAPPSPLPIPVDAARSAQSNVATYQRK</sequence>
<name>A0A7T4T8Z2_9BURK</name>
<reference evidence="3 4" key="1">
    <citation type="submission" date="2020-12" db="EMBL/GenBank/DDBJ databases">
        <title>FDA dAtabase for Regulatory Grade micrObial Sequences (FDA-ARGOS): Supporting development and validation of Infectious Disease Dx tests.</title>
        <authorList>
            <person name="Nelson B."/>
            <person name="Plummer A."/>
            <person name="Tallon L."/>
            <person name="Sadzewicz L."/>
            <person name="Zhao X."/>
            <person name="Boylan J."/>
            <person name="Ott S."/>
            <person name="Bowen H."/>
            <person name="Vavikolanu K."/>
            <person name="Mehta A."/>
            <person name="Aluvathingal J."/>
            <person name="Nadendla S."/>
            <person name="Myers T."/>
            <person name="Yan Y."/>
            <person name="Sichtig H."/>
        </authorList>
    </citation>
    <scope>NUCLEOTIDE SEQUENCE [LARGE SCALE GENOMIC DNA]</scope>
    <source>
        <strain evidence="3 4">FDAARGOS_1049</strain>
    </source>
</reference>
<feature type="region of interest" description="Disordered" evidence="1">
    <location>
        <begin position="45"/>
        <end position="106"/>
    </location>
</feature>
<feature type="signal peptide" evidence="2">
    <location>
        <begin position="1"/>
        <end position="35"/>
    </location>
</feature>
<organism evidence="3 4">
    <name type="scientific">Paraburkholderia ginsengisoli</name>
    <dbReference type="NCBI Taxonomy" id="311231"/>
    <lineage>
        <taxon>Bacteria</taxon>
        <taxon>Pseudomonadati</taxon>
        <taxon>Pseudomonadota</taxon>
        <taxon>Betaproteobacteria</taxon>
        <taxon>Burkholderiales</taxon>
        <taxon>Burkholderiaceae</taxon>
        <taxon>Paraburkholderia</taxon>
    </lineage>
</organism>
<evidence type="ECO:0000256" key="2">
    <source>
        <dbReference type="SAM" id="SignalP"/>
    </source>
</evidence>